<dbReference type="OrthoDB" id="1078132at2"/>
<dbReference type="PANTHER" id="PTHR30068:SF3">
    <property type="entry name" value="PHOSPHOLIPID_GLYCEROL ACYLTRANSFERASE DOMAIN-CONTAINING PROTEIN"/>
    <property type="match status" value="1"/>
</dbReference>
<dbReference type="PANTHER" id="PTHR30068">
    <property type="entry name" value="URONATE ISOMERASE"/>
    <property type="match status" value="1"/>
</dbReference>
<dbReference type="HOGENOM" id="CLU_061982_0_0_6"/>
<reference evidence="1 2" key="1">
    <citation type="submission" date="2016-11" db="EMBL/GenBank/DDBJ databases">
        <authorList>
            <person name="Jaros S."/>
            <person name="Januszkiewicz K."/>
            <person name="Wedrychowicz H."/>
        </authorList>
    </citation>
    <scope>NUCLEOTIDE SEQUENCE [LARGE SCALE GENOMIC DNA]</scope>
    <source>
        <strain evidence="1">NVI 5450</strain>
    </source>
</reference>
<dbReference type="EMBL" id="FPLD01000074">
    <property type="protein sequence ID" value="SGZ05189.1"/>
    <property type="molecule type" value="Genomic_DNA"/>
</dbReference>
<dbReference type="GO" id="GO:0042840">
    <property type="term" value="P:D-glucuronate catabolic process"/>
    <property type="evidence" value="ECO:0007669"/>
    <property type="project" value="TreeGrafter"/>
</dbReference>
<evidence type="ECO:0000313" key="1">
    <source>
        <dbReference type="EMBL" id="SGZ05189.1"/>
    </source>
</evidence>
<dbReference type="GO" id="GO:0016746">
    <property type="term" value="F:acyltransferase activity"/>
    <property type="evidence" value="ECO:0007669"/>
    <property type="project" value="InterPro"/>
</dbReference>
<dbReference type="PATRIC" id="fig|80854.5.peg.84"/>
<dbReference type="SUPFAM" id="SSF69593">
    <property type="entry name" value="Glycerol-3-phosphate (1)-acyltransferase"/>
    <property type="match status" value="1"/>
</dbReference>
<name>A0A090I8E7_9GAMM</name>
<dbReference type="Pfam" id="PF01553">
    <property type="entry name" value="Acyltransferase"/>
    <property type="match status" value="1"/>
</dbReference>
<dbReference type="Proteomes" id="UP000183794">
    <property type="component" value="Unassembled WGS sequence"/>
</dbReference>
<dbReference type="InterPro" id="IPR002123">
    <property type="entry name" value="Plipid/glycerol_acylTrfase"/>
</dbReference>
<protein>
    <submittedName>
        <fullName evidence="1">Uncharacterized protein</fullName>
    </submittedName>
</protein>
<dbReference type="STRING" id="80854.MVIS_0082"/>
<evidence type="ECO:0000313" key="2">
    <source>
        <dbReference type="Proteomes" id="UP000183794"/>
    </source>
</evidence>
<accession>A0A090I8E7</accession>
<dbReference type="GO" id="GO:0019698">
    <property type="term" value="P:D-galacturonate catabolic process"/>
    <property type="evidence" value="ECO:0007669"/>
    <property type="project" value="TreeGrafter"/>
</dbReference>
<dbReference type="KEGG" id="mvs:MVIS_0082"/>
<sequence length="382" mass="43142">MATDVGLYDDIRPFNDNEIASVVERLVNDNEFITAIAHFQFPRLIKHFSWVIFPMIRMALRRKCRKITSVSEIQHEVIAYMEKMIATTTTQVTFDGIEKLDKNKNYLFISNHRDIAMDPAFVNWGLHQYGHDTVRIAIGDNLLKKPFVSDLMRLNKSFIVKRSAKGVREMIAAFKSLSGYIAHSIQTEQQSIWIAQKEGRAKDGNDQTDPAILKMMYMHGKGLKISFPEYMKSLNIVPVTISYEYDPNDAAKANELSELATAGEYNKTEFEDIDSIVQGIVGFKGHVNVTFGDVIVDDLTDAIELAERIDQTIDNNYYLHGTNLLAAEQLHASTEYKQAASKVTAEQRAKFTAHLQSIPSKLHTVVLSGYAKSVEKQLAIAD</sequence>
<dbReference type="AlphaFoldDB" id="A0A090I8E7"/>
<proteinExistence type="predicted"/>
<gene>
    <name evidence="1" type="ORF">NVI5450_2874</name>
</gene>
<organism evidence="1 2">
    <name type="scientific">Moritella viscosa</name>
    <dbReference type="NCBI Taxonomy" id="80854"/>
    <lineage>
        <taxon>Bacteria</taxon>
        <taxon>Pseudomonadati</taxon>
        <taxon>Pseudomonadota</taxon>
        <taxon>Gammaproteobacteria</taxon>
        <taxon>Alteromonadales</taxon>
        <taxon>Moritellaceae</taxon>
        <taxon>Moritella</taxon>
    </lineage>
</organism>
<dbReference type="RefSeq" id="WP_045108581.1">
    <property type="nucleotide sequence ID" value="NZ_CAWRBC010000151.1"/>
</dbReference>